<dbReference type="RefSeq" id="WP_144983071.1">
    <property type="nucleotide sequence ID" value="NZ_CP037920.1"/>
</dbReference>
<feature type="signal peptide" evidence="1">
    <location>
        <begin position="1"/>
        <end position="24"/>
    </location>
</feature>
<keyword evidence="1" id="KW-0732">Signal</keyword>
<sequence length="403" mass="44266" precursor="true">MKRRFSFLVLILCFYLISTTTLQAAVEIELTDGNCITADRIQWGPSATLILETSNKGQQEQQTIPLDHIKRLSIDDSHYDQQTIQIAAANPDLIHTTQTTSVPNVMRDPFSPSEYETETAPPSFLNQPNQTPCHSSCNRGVIIGIHDDPLDAYVPLVHQYYPEGVPTLERGYALGLMRTLVVERALRSSSAPDSLPPPPVQAPISGKLANIAVQATPLNTRGKADWNALAIRVQGFDRQGNPARISGTVHITLYGQRQQLLHVWDQQFAAQPVETMTLANWTCNSSSTPETQTPRVGNRFGAGQPNDQTWIVRLPAPTPEHNLNVYALGKVQVTLTSPGNGVFEASSGAVPLRHLSQPRDSSLVQTGTRFLPSEVTSEGISRMSRLNFNSPLRPNSRALSIQP</sequence>
<dbReference type="EMBL" id="CP037920">
    <property type="protein sequence ID" value="QDT95879.1"/>
    <property type="molecule type" value="Genomic_DNA"/>
</dbReference>
<dbReference type="Proteomes" id="UP000318704">
    <property type="component" value="Chromosome"/>
</dbReference>
<evidence type="ECO:0000313" key="3">
    <source>
        <dbReference type="Proteomes" id="UP000318704"/>
    </source>
</evidence>
<feature type="chain" id="PRO_5022129915" description="SLA1 homology domain-containing protein" evidence="1">
    <location>
        <begin position="25"/>
        <end position="403"/>
    </location>
</feature>
<dbReference type="AlphaFoldDB" id="A0A517VSF1"/>
<evidence type="ECO:0000313" key="2">
    <source>
        <dbReference type="EMBL" id="QDT95879.1"/>
    </source>
</evidence>
<dbReference type="KEGG" id="gaw:V144x_13270"/>
<organism evidence="2 3">
    <name type="scientific">Gimesia aquarii</name>
    <dbReference type="NCBI Taxonomy" id="2527964"/>
    <lineage>
        <taxon>Bacteria</taxon>
        <taxon>Pseudomonadati</taxon>
        <taxon>Planctomycetota</taxon>
        <taxon>Planctomycetia</taxon>
        <taxon>Planctomycetales</taxon>
        <taxon>Planctomycetaceae</taxon>
        <taxon>Gimesia</taxon>
    </lineage>
</organism>
<protein>
    <recommendedName>
        <fullName evidence="4">SLA1 homology domain-containing protein</fullName>
    </recommendedName>
</protein>
<gene>
    <name evidence="2" type="ORF">V144x_13270</name>
</gene>
<evidence type="ECO:0008006" key="4">
    <source>
        <dbReference type="Google" id="ProtNLM"/>
    </source>
</evidence>
<accession>A0A517VSF1</accession>
<reference evidence="2 3" key="1">
    <citation type="submission" date="2019-03" db="EMBL/GenBank/DDBJ databases">
        <title>Deep-cultivation of Planctomycetes and their phenomic and genomic characterization uncovers novel biology.</title>
        <authorList>
            <person name="Wiegand S."/>
            <person name="Jogler M."/>
            <person name="Boedeker C."/>
            <person name="Pinto D."/>
            <person name="Vollmers J."/>
            <person name="Rivas-Marin E."/>
            <person name="Kohn T."/>
            <person name="Peeters S.H."/>
            <person name="Heuer A."/>
            <person name="Rast P."/>
            <person name="Oberbeckmann S."/>
            <person name="Bunk B."/>
            <person name="Jeske O."/>
            <person name="Meyerdierks A."/>
            <person name="Storesund J.E."/>
            <person name="Kallscheuer N."/>
            <person name="Luecker S."/>
            <person name="Lage O.M."/>
            <person name="Pohl T."/>
            <person name="Merkel B.J."/>
            <person name="Hornburger P."/>
            <person name="Mueller R.-W."/>
            <person name="Bruemmer F."/>
            <person name="Labrenz M."/>
            <person name="Spormann A.M."/>
            <person name="Op den Camp H."/>
            <person name="Overmann J."/>
            <person name="Amann R."/>
            <person name="Jetten M.S.M."/>
            <person name="Mascher T."/>
            <person name="Medema M.H."/>
            <person name="Devos D.P."/>
            <person name="Kaster A.-K."/>
            <person name="Ovreas L."/>
            <person name="Rohde M."/>
            <person name="Galperin M.Y."/>
            <person name="Jogler C."/>
        </authorList>
    </citation>
    <scope>NUCLEOTIDE SEQUENCE [LARGE SCALE GENOMIC DNA]</scope>
    <source>
        <strain evidence="2 3">V144</strain>
    </source>
</reference>
<name>A0A517VSF1_9PLAN</name>
<evidence type="ECO:0000256" key="1">
    <source>
        <dbReference type="SAM" id="SignalP"/>
    </source>
</evidence>
<proteinExistence type="predicted"/>